<dbReference type="RefSeq" id="WP_323982657.1">
    <property type="nucleotide sequence ID" value="NZ_JAYKBW010000003.1"/>
</dbReference>
<evidence type="ECO:0000313" key="3">
    <source>
        <dbReference type="Proteomes" id="UP001311730"/>
    </source>
</evidence>
<feature type="domain" description="Knr4/Smi1-like" evidence="1">
    <location>
        <begin position="10"/>
        <end position="136"/>
    </location>
</feature>
<comment type="caution">
    <text evidence="2">The sequence shown here is derived from an EMBL/GenBank/DDBJ whole genome shotgun (WGS) entry which is preliminary data.</text>
</comment>
<dbReference type="InterPro" id="IPR018958">
    <property type="entry name" value="Knr4/Smi1-like_dom"/>
</dbReference>
<gene>
    <name evidence="2" type="ORF">VJJ08_02750</name>
</gene>
<dbReference type="Pfam" id="PF09346">
    <property type="entry name" value="SMI1_KNR4"/>
    <property type="match status" value="1"/>
</dbReference>
<keyword evidence="3" id="KW-1185">Reference proteome</keyword>
<dbReference type="SUPFAM" id="SSF160631">
    <property type="entry name" value="SMI1/KNR4-like"/>
    <property type="match status" value="1"/>
</dbReference>
<proteinExistence type="predicted"/>
<dbReference type="EMBL" id="JAYKBW010000003">
    <property type="protein sequence ID" value="MEB3074218.1"/>
    <property type="molecule type" value="Genomic_DNA"/>
</dbReference>
<evidence type="ECO:0000313" key="2">
    <source>
        <dbReference type="EMBL" id="MEB3074218.1"/>
    </source>
</evidence>
<name>A0ABU5Z6B3_9FLAO</name>
<organism evidence="2 3">
    <name type="scientific">Capnocytophaga gingivalis</name>
    <dbReference type="NCBI Taxonomy" id="1017"/>
    <lineage>
        <taxon>Bacteria</taxon>
        <taxon>Pseudomonadati</taxon>
        <taxon>Bacteroidota</taxon>
        <taxon>Flavobacteriia</taxon>
        <taxon>Flavobacteriales</taxon>
        <taxon>Flavobacteriaceae</taxon>
        <taxon>Capnocytophaga</taxon>
    </lineage>
</organism>
<reference evidence="2 3" key="1">
    <citation type="submission" date="2023-12" db="EMBL/GenBank/DDBJ databases">
        <title>Genomic sequences of Capnocytophaga and Parvimonas strains.</title>
        <authorList>
            <person name="Watt R.M."/>
            <person name="Wang M."/>
            <person name="Yang T."/>
            <person name="Tong W.M."/>
        </authorList>
    </citation>
    <scope>NUCLEOTIDE SEQUENCE [LARGE SCALE GENOMIC DNA]</scope>
    <source>
        <strain evidence="2 3">CCUG 13096</strain>
    </source>
</reference>
<dbReference type="Gene3D" id="3.40.1580.10">
    <property type="entry name" value="SMI1/KNR4-like"/>
    <property type="match status" value="1"/>
</dbReference>
<dbReference type="InterPro" id="IPR037883">
    <property type="entry name" value="Knr4/Smi1-like_sf"/>
</dbReference>
<sequence length="145" mass="16686">MKIKAINKGSEAKALAFQEFLGFKLPNDYFNFLVDNDGATIDDGYFYVKDLDEYILLELFSDIEECMEDYQEFKDDIPDKSLIIGSDFGGGMILLVTVENDDFSKGIYYYDHSHFFEASNSDCNTYFVCDTFSEFITILEHTTLP</sequence>
<evidence type="ECO:0000259" key="1">
    <source>
        <dbReference type="Pfam" id="PF09346"/>
    </source>
</evidence>
<accession>A0ABU5Z6B3</accession>
<dbReference type="Proteomes" id="UP001311730">
    <property type="component" value="Unassembled WGS sequence"/>
</dbReference>
<protein>
    <submittedName>
        <fullName evidence="2">SMI1/KNR4 family protein</fullName>
    </submittedName>
</protein>